<accession>K1LQE0</accession>
<dbReference type="HOGENOM" id="CLU_059557_0_0_9"/>
<dbReference type="STRING" id="883112.HMPREF9707_01210"/>
<organism evidence="2 3">
    <name type="scientific">Falseniella ignava CCUG 37419</name>
    <dbReference type="NCBI Taxonomy" id="883112"/>
    <lineage>
        <taxon>Bacteria</taxon>
        <taxon>Bacillati</taxon>
        <taxon>Bacillota</taxon>
        <taxon>Bacilli</taxon>
        <taxon>Lactobacillales</taxon>
        <taxon>Aerococcaceae</taxon>
        <taxon>Falseniella</taxon>
    </lineage>
</organism>
<dbReference type="InterPro" id="IPR037523">
    <property type="entry name" value="VOC_core"/>
</dbReference>
<feature type="domain" description="VOC" evidence="1">
    <location>
        <begin position="168"/>
        <end position="283"/>
    </location>
</feature>
<dbReference type="eggNOG" id="COG2514">
    <property type="taxonomic scope" value="Bacteria"/>
</dbReference>
<feature type="domain" description="VOC" evidence="1">
    <location>
        <begin position="10"/>
        <end position="126"/>
    </location>
</feature>
<name>K1LQE0_9LACT</name>
<evidence type="ECO:0000259" key="1">
    <source>
        <dbReference type="PROSITE" id="PS51819"/>
    </source>
</evidence>
<comment type="caution">
    <text evidence="2">The sequence shown here is derived from an EMBL/GenBank/DDBJ whole genome shotgun (WGS) entry which is preliminary data.</text>
</comment>
<proteinExistence type="predicted"/>
<dbReference type="AlphaFoldDB" id="K1LQE0"/>
<dbReference type="PATRIC" id="fig|883112.3.peg.1203"/>
<gene>
    <name evidence="2" type="ORF">HMPREF9707_01210</name>
</gene>
<dbReference type="PANTHER" id="PTHR43279:SF1">
    <property type="entry name" value="CATECHOL-2,3-DIOXYGENASE"/>
    <property type="match status" value="1"/>
</dbReference>
<dbReference type="Pfam" id="PF00903">
    <property type="entry name" value="Glyoxalase"/>
    <property type="match status" value="2"/>
</dbReference>
<keyword evidence="3" id="KW-1185">Reference proteome</keyword>
<dbReference type="InterPro" id="IPR029068">
    <property type="entry name" value="Glyas_Bleomycin-R_OHBP_Dase"/>
</dbReference>
<dbReference type="RefSeq" id="WP_006701853.1">
    <property type="nucleotide sequence ID" value="NZ_JH932301.1"/>
</dbReference>
<dbReference type="EMBL" id="AGZE01000033">
    <property type="protein sequence ID" value="EKB54282.1"/>
    <property type="molecule type" value="Genomic_DNA"/>
</dbReference>
<protein>
    <recommendedName>
        <fullName evidence="1">VOC domain-containing protein</fullName>
    </recommendedName>
</protein>
<dbReference type="SUPFAM" id="SSF54593">
    <property type="entry name" value="Glyoxalase/Bleomycin resistance protein/Dihydroxybiphenyl dioxygenase"/>
    <property type="match status" value="2"/>
</dbReference>
<dbReference type="PROSITE" id="PS51819">
    <property type="entry name" value="VOC"/>
    <property type="match status" value="2"/>
</dbReference>
<dbReference type="InterPro" id="IPR004360">
    <property type="entry name" value="Glyas_Fos-R_dOase_dom"/>
</dbReference>
<dbReference type="PANTHER" id="PTHR43279">
    <property type="entry name" value="CATECHOL-2,3-DIOXYGENASE"/>
    <property type="match status" value="1"/>
</dbReference>
<dbReference type="Gene3D" id="3.10.180.10">
    <property type="entry name" value="2,3-Dihydroxybiphenyl 1,2-Dioxygenase, domain 1"/>
    <property type="match status" value="2"/>
</dbReference>
<evidence type="ECO:0000313" key="3">
    <source>
        <dbReference type="Proteomes" id="UP000005147"/>
    </source>
</evidence>
<sequence length="283" mass="31776">MIFHQKPATYVGEVQLKVSNLSESIRFYEEVIGLTIKDQSVSQASFTTNGKDTLLTIIEPEGIQSKKGQTTGLYHFALLLPTRADLAQVVGHFIQDGIRFATGDHLVSEAIYLADPDGNGIEIYADRNSDEWEWQDGEVAMTTVAVDIEDLLQEKTTDAWQGLPENTVMGHIHLQVNDLEENEKFYIDGLGFSVVNRHGDSALFISDHDYHHHIALNTWASRSARHAEKSETGINAYTILFPSEEVRNEKIAQLKRIGATIHEENGAYYTYDPSQIKIILKES</sequence>
<evidence type="ECO:0000313" key="2">
    <source>
        <dbReference type="EMBL" id="EKB54282.1"/>
    </source>
</evidence>
<dbReference type="Proteomes" id="UP000005147">
    <property type="component" value="Unassembled WGS sequence"/>
</dbReference>
<reference evidence="2 3" key="1">
    <citation type="submission" date="2012-07" db="EMBL/GenBank/DDBJ databases">
        <title>The Genome Sequence of Facklamia ignava CCUG 37419.</title>
        <authorList>
            <consortium name="The Broad Institute Genome Sequencing Platform"/>
            <person name="Earl A."/>
            <person name="Ward D."/>
            <person name="Feldgarden M."/>
            <person name="Gevers D."/>
            <person name="Huys G."/>
            <person name="Walker B."/>
            <person name="Young S.K."/>
            <person name="Zeng Q."/>
            <person name="Gargeya S."/>
            <person name="Fitzgerald M."/>
            <person name="Haas B."/>
            <person name="Abouelleil A."/>
            <person name="Alvarado L."/>
            <person name="Arachchi H.M."/>
            <person name="Berlin A.M."/>
            <person name="Chapman S.B."/>
            <person name="Goldberg J."/>
            <person name="Griggs A."/>
            <person name="Gujja S."/>
            <person name="Hansen M."/>
            <person name="Howarth C."/>
            <person name="Imamovic A."/>
            <person name="Larimer J."/>
            <person name="McCowen C."/>
            <person name="Montmayeur A."/>
            <person name="Murphy C."/>
            <person name="Neiman D."/>
            <person name="Pearson M."/>
            <person name="Priest M."/>
            <person name="Roberts A."/>
            <person name="Saif S."/>
            <person name="Shea T."/>
            <person name="Sisk P."/>
            <person name="Sykes S."/>
            <person name="Wortman J."/>
            <person name="Nusbaum C."/>
            <person name="Birren B."/>
        </authorList>
    </citation>
    <scope>NUCLEOTIDE SEQUENCE [LARGE SCALE GENOMIC DNA]</scope>
    <source>
        <strain evidence="2 3">CCUG 37419</strain>
    </source>
</reference>